<dbReference type="AlphaFoldDB" id="A0A317W1X0"/>
<dbReference type="EMBL" id="MSFL01000016">
    <property type="protein sequence ID" value="PWY79178.1"/>
    <property type="molecule type" value="Genomic_DNA"/>
</dbReference>
<dbReference type="PANTHER" id="PTHR14187">
    <property type="entry name" value="ALPHA KINASE/ELONGATION FACTOR 2 KINASE"/>
    <property type="match status" value="1"/>
</dbReference>
<protein>
    <recommendedName>
        <fullName evidence="3">Actin-like ATPase domain-containing protein</fullName>
    </recommendedName>
</protein>
<dbReference type="OrthoDB" id="2963168at2759"/>
<feature type="non-terminal residue" evidence="1">
    <location>
        <position position="1"/>
    </location>
</feature>
<reference evidence="1 2" key="1">
    <citation type="submission" date="2016-12" db="EMBL/GenBank/DDBJ databases">
        <title>The genomes of Aspergillus section Nigri reveals drivers in fungal speciation.</title>
        <authorList>
            <consortium name="DOE Joint Genome Institute"/>
            <person name="Vesth T.C."/>
            <person name="Nybo J."/>
            <person name="Theobald S."/>
            <person name="Brandl J."/>
            <person name="Frisvad J.C."/>
            <person name="Nielsen K.F."/>
            <person name="Lyhne E.K."/>
            <person name="Kogle M.E."/>
            <person name="Kuo A."/>
            <person name="Riley R."/>
            <person name="Clum A."/>
            <person name="Nolan M."/>
            <person name="Lipzen A."/>
            <person name="Salamov A."/>
            <person name="Henrissat B."/>
            <person name="Wiebenga A."/>
            <person name="De Vries R.P."/>
            <person name="Grigoriev I.V."/>
            <person name="Mortensen U.H."/>
            <person name="Andersen M.R."/>
            <person name="Baker S.E."/>
        </authorList>
    </citation>
    <scope>NUCLEOTIDE SEQUENCE [LARGE SCALE GENOMIC DNA]</scope>
    <source>
        <strain evidence="1 2">CBS 117.55</strain>
    </source>
</reference>
<dbReference type="STRING" id="1448321.A0A317W1X0"/>
<accession>A0A317W1X0</accession>
<dbReference type="SUPFAM" id="SSF53067">
    <property type="entry name" value="Actin-like ATPase domain"/>
    <property type="match status" value="2"/>
</dbReference>
<dbReference type="RefSeq" id="XP_025398398.1">
    <property type="nucleotide sequence ID" value="XM_025547184.1"/>
</dbReference>
<dbReference type="Proteomes" id="UP000247233">
    <property type="component" value="Unassembled WGS sequence"/>
</dbReference>
<gene>
    <name evidence="1" type="ORF">BO70DRAFT_407654</name>
</gene>
<dbReference type="GeneID" id="37069421"/>
<organism evidence="1 2">
    <name type="scientific">Aspergillus heteromorphus CBS 117.55</name>
    <dbReference type="NCBI Taxonomy" id="1448321"/>
    <lineage>
        <taxon>Eukaryota</taxon>
        <taxon>Fungi</taxon>
        <taxon>Dikarya</taxon>
        <taxon>Ascomycota</taxon>
        <taxon>Pezizomycotina</taxon>
        <taxon>Eurotiomycetes</taxon>
        <taxon>Eurotiomycetidae</taxon>
        <taxon>Eurotiales</taxon>
        <taxon>Aspergillaceae</taxon>
        <taxon>Aspergillus</taxon>
        <taxon>Aspergillus subgen. Circumdati</taxon>
    </lineage>
</organism>
<dbReference type="PANTHER" id="PTHR14187:SF81">
    <property type="entry name" value="HSP70 FAMILY PROTEIN (AFU_ORTHOLOGUE AFUA_4G14040)"/>
    <property type="match status" value="1"/>
</dbReference>
<dbReference type="Gene3D" id="3.90.640.10">
    <property type="entry name" value="Actin, Chain A, domain 4"/>
    <property type="match status" value="1"/>
</dbReference>
<evidence type="ECO:0000313" key="1">
    <source>
        <dbReference type="EMBL" id="PWY79178.1"/>
    </source>
</evidence>
<dbReference type="CDD" id="cd10170">
    <property type="entry name" value="ASKHA_NBD_HSP70"/>
    <property type="match status" value="1"/>
</dbReference>
<sequence>GVVYRVCRQTHSDENEVITWPRPEETTITYRKVPTITCYTLGRLRHHDPIVLWGNEARRRENSFAWTKLLLDNTLDRWDYLDDTLEAATRLGIFKTPNGKGAVDVVTDYLTMVHGHAWAQLRAEIDDIVDHIPVELYVTYPAQWSGPAIDATLGAARRAGFQSKPGDSIFGLSEPMAAARTVFDQFPHVLKEGDMMLVCDAGGGTVDLGAYQACDAEPHLYMRELTTARGARCGSTAVDSRFYALMEQRFQRSFSQLPLQHVGPGSPLMERFELYKSQVSLDTASGHLFYLPLNRLLHNADPAHYRAESRHIVISAGDMRSLLQPVVGRILALLFQQYREAKEMCRADAVAGLSTPHPLLRHALRGLTLLRELAVVRGALLYGCRRGPPLKIKCPRWYGFGNPHDWFFAKGTHYADGDQVRRAFTHFYGEGEPFVATNYIHACEEPADPATMKSSLLQLNLETIDMRPLQPLIVDGRTRLRVAYTVQFTFLGTEGRIAVQAEAYGRLIAETSFPIRR</sequence>
<comment type="caution">
    <text evidence="1">The sequence shown here is derived from an EMBL/GenBank/DDBJ whole genome shotgun (WGS) entry which is preliminary data.</text>
</comment>
<dbReference type="VEuPathDB" id="FungiDB:BO70DRAFT_407654"/>
<proteinExistence type="predicted"/>
<evidence type="ECO:0008006" key="3">
    <source>
        <dbReference type="Google" id="ProtNLM"/>
    </source>
</evidence>
<keyword evidence="2" id="KW-1185">Reference proteome</keyword>
<name>A0A317W1X0_9EURO</name>
<dbReference type="Gene3D" id="3.30.420.40">
    <property type="match status" value="2"/>
</dbReference>
<dbReference type="InterPro" id="IPR043129">
    <property type="entry name" value="ATPase_NBD"/>
</dbReference>
<evidence type="ECO:0000313" key="2">
    <source>
        <dbReference type="Proteomes" id="UP000247233"/>
    </source>
</evidence>